<protein>
    <submittedName>
        <fullName evidence="1">Uncharacterized protein</fullName>
    </submittedName>
</protein>
<keyword evidence="2" id="KW-1185">Reference proteome</keyword>
<reference evidence="1 2" key="1">
    <citation type="submission" date="2019-03" db="EMBL/GenBank/DDBJ databases">
        <title>Genomic analyses of the natural microbiome of Caenorhabditis elegans.</title>
        <authorList>
            <person name="Samuel B."/>
        </authorList>
    </citation>
    <scope>NUCLEOTIDE SEQUENCE [LARGE SCALE GENOMIC DNA]</scope>
    <source>
        <strain evidence="1 2">JUb18</strain>
    </source>
</reference>
<name>A0A4R6RRU3_9MICO</name>
<comment type="caution">
    <text evidence="1">The sequence shown here is derived from an EMBL/GenBank/DDBJ whole genome shotgun (WGS) entry which is preliminary data.</text>
</comment>
<dbReference type="AlphaFoldDB" id="A0A4R6RRU3"/>
<organism evidence="1 2">
    <name type="scientific">Leucobacter luti</name>
    <dbReference type="NCBI Taxonomy" id="340320"/>
    <lineage>
        <taxon>Bacteria</taxon>
        <taxon>Bacillati</taxon>
        <taxon>Actinomycetota</taxon>
        <taxon>Actinomycetes</taxon>
        <taxon>Micrococcales</taxon>
        <taxon>Microbacteriaceae</taxon>
        <taxon>Leucobacter</taxon>
    </lineage>
</organism>
<evidence type="ECO:0000313" key="1">
    <source>
        <dbReference type="EMBL" id="TDP89500.1"/>
    </source>
</evidence>
<gene>
    <name evidence="1" type="ORF">EDF62_3231</name>
</gene>
<sequence length="57" mass="6376">MSHSDHYPPLRLIAEHGEEVFPPAEPVAKTVLDPSSPAPVPIRPEIKIDLYPDFPDF</sequence>
<proteinExistence type="predicted"/>
<evidence type="ECO:0000313" key="2">
    <source>
        <dbReference type="Proteomes" id="UP000295601"/>
    </source>
</evidence>
<accession>A0A4R6RRU3</accession>
<dbReference type="Proteomes" id="UP000295601">
    <property type="component" value="Unassembled WGS sequence"/>
</dbReference>
<dbReference type="EMBL" id="SNYA01000009">
    <property type="protein sequence ID" value="TDP89500.1"/>
    <property type="molecule type" value="Genomic_DNA"/>
</dbReference>